<dbReference type="Gene3D" id="3.90.1530.30">
    <property type="match status" value="1"/>
</dbReference>
<evidence type="ECO:0000313" key="2">
    <source>
        <dbReference type="EMBL" id="QDU05528.1"/>
    </source>
</evidence>
<protein>
    <submittedName>
        <fullName evidence="2">RepB plasmid partitioning protein</fullName>
    </submittedName>
</protein>
<dbReference type="EMBL" id="CP036347">
    <property type="protein sequence ID" value="QDU05528.1"/>
    <property type="molecule type" value="Genomic_DNA"/>
</dbReference>
<dbReference type="AlphaFoldDB" id="A0A517WJV3"/>
<dbReference type="SUPFAM" id="SSF109709">
    <property type="entry name" value="KorB DNA-binding domain-like"/>
    <property type="match status" value="1"/>
</dbReference>
<name>A0A517WJV3_9PLAN</name>
<reference evidence="2 3" key="1">
    <citation type="submission" date="2019-02" db="EMBL/GenBank/DDBJ databases">
        <title>Deep-cultivation of Planctomycetes and their phenomic and genomic characterization uncovers novel biology.</title>
        <authorList>
            <person name="Wiegand S."/>
            <person name="Jogler M."/>
            <person name="Boedeker C."/>
            <person name="Pinto D."/>
            <person name="Vollmers J."/>
            <person name="Rivas-Marin E."/>
            <person name="Kohn T."/>
            <person name="Peeters S.H."/>
            <person name="Heuer A."/>
            <person name="Rast P."/>
            <person name="Oberbeckmann S."/>
            <person name="Bunk B."/>
            <person name="Jeske O."/>
            <person name="Meyerdierks A."/>
            <person name="Storesund J.E."/>
            <person name="Kallscheuer N."/>
            <person name="Luecker S."/>
            <person name="Lage O.M."/>
            <person name="Pohl T."/>
            <person name="Merkel B.J."/>
            <person name="Hornburger P."/>
            <person name="Mueller R.-W."/>
            <person name="Bruemmer F."/>
            <person name="Labrenz M."/>
            <person name="Spormann A.M."/>
            <person name="Op den Camp H."/>
            <person name="Overmann J."/>
            <person name="Amann R."/>
            <person name="Jetten M.S.M."/>
            <person name="Mascher T."/>
            <person name="Medema M.H."/>
            <person name="Devos D.P."/>
            <person name="Kaster A.-K."/>
            <person name="Ovreas L."/>
            <person name="Rohde M."/>
            <person name="Galperin M.Y."/>
            <person name="Jogler C."/>
        </authorList>
    </citation>
    <scope>NUCLEOTIDE SEQUENCE [LARGE SCALE GENOMIC DNA]</scope>
    <source>
        <strain evidence="2 3">V6</strain>
    </source>
</reference>
<dbReference type="RefSeq" id="WP_145043902.1">
    <property type="nucleotide sequence ID" value="NZ_CP036347.1"/>
</dbReference>
<dbReference type="InterPro" id="IPR036086">
    <property type="entry name" value="ParB/Sulfiredoxin_sf"/>
</dbReference>
<feature type="domain" description="RepB plasmid partition" evidence="1">
    <location>
        <begin position="103"/>
        <end position="284"/>
    </location>
</feature>
<evidence type="ECO:0000313" key="3">
    <source>
        <dbReference type="Proteomes" id="UP000320722"/>
    </source>
</evidence>
<organism evidence="2 3">
    <name type="scientific">Gimesia chilikensis</name>
    <dbReference type="NCBI Taxonomy" id="2605989"/>
    <lineage>
        <taxon>Bacteria</taxon>
        <taxon>Pseudomonadati</taxon>
        <taxon>Planctomycetota</taxon>
        <taxon>Planctomycetia</taxon>
        <taxon>Planctomycetales</taxon>
        <taxon>Planctomycetaceae</taxon>
        <taxon>Gimesia</taxon>
    </lineage>
</organism>
<dbReference type="SUPFAM" id="SSF110849">
    <property type="entry name" value="ParB/Sulfiredoxin"/>
    <property type="match status" value="1"/>
</dbReference>
<proteinExistence type="predicted"/>
<dbReference type="Proteomes" id="UP000320722">
    <property type="component" value="Chromosome"/>
</dbReference>
<dbReference type="Pfam" id="PF07506">
    <property type="entry name" value="RepB"/>
    <property type="match status" value="1"/>
</dbReference>
<dbReference type="Gene3D" id="1.10.10.2830">
    <property type="match status" value="1"/>
</dbReference>
<accession>A0A517WJV3</accession>
<dbReference type="InterPro" id="IPR011111">
    <property type="entry name" value="Plasmid_RepB"/>
</dbReference>
<gene>
    <name evidence="2" type="ORF">V6x_52660</name>
</gene>
<sequence>MTSKKKIHFACESRVQSIAISSILPLHRISPSTRKSKKYLSISASIQKLGIIEPLVVFPQENGKEFLLLDGHVRYDILMDSGEKNVDCLIALEDEAFTYNHKINRLNAVQEHFMIMKAINNGVSEDTIAAALNVNIANIREKKNLLNGICPEVVQLLRGKQANADTFRQLRKAKAMRQIEMAELMCATTNYSARYANFLIASTPEDQLIESAQPKENNGISQADLARMEREMESITRDFKQIEDTHGKNTLNLVIVIGYLKKLLNNARVVRYLASNYQELLDEFQKLSELKSLSEETKS</sequence>
<evidence type="ECO:0000259" key="1">
    <source>
        <dbReference type="Pfam" id="PF07506"/>
    </source>
</evidence>